<evidence type="ECO:0000256" key="1">
    <source>
        <dbReference type="SAM" id="MobiDB-lite"/>
    </source>
</evidence>
<name>A0ABN8V8R8_STRGL</name>
<proteinExistence type="predicted"/>
<sequence length="45" mass="4744">MRSLRRPPLRGGGGGWRGPGPCGWQRCCRHAPTSGCGPRCPTLPG</sequence>
<feature type="region of interest" description="Disordered" evidence="1">
    <location>
        <begin position="1"/>
        <end position="21"/>
    </location>
</feature>
<feature type="compositionally biased region" description="Gly residues" evidence="1">
    <location>
        <begin position="10"/>
        <end position="21"/>
    </location>
</feature>
<dbReference type="EMBL" id="CAKXYP010000022">
    <property type="protein sequence ID" value="CAH9419045.1"/>
    <property type="molecule type" value="Genomic_DNA"/>
</dbReference>
<organism evidence="2 3">
    <name type="scientific">Streptomyces globisporus</name>
    <dbReference type="NCBI Taxonomy" id="1908"/>
    <lineage>
        <taxon>Bacteria</taxon>
        <taxon>Bacillati</taxon>
        <taxon>Actinomycetota</taxon>
        <taxon>Actinomycetes</taxon>
        <taxon>Kitasatosporales</taxon>
        <taxon>Streptomycetaceae</taxon>
        <taxon>Streptomyces</taxon>
    </lineage>
</organism>
<evidence type="ECO:0000313" key="3">
    <source>
        <dbReference type="Proteomes" id="UP001154015"/>
    </source>
</evidence>
<gene>
    <name evidence="2" type="ORF">SGL43_06099</name>
</gene>
<dbReference type="Proteomes" id="UP001154015">
    <property type="component" value="Unassembled WGS sequence"/>
</dbReference>
<reference evidence="2" key="1">
    <citation type="submission" date="2022-03" db="EMBL/GenBank/DDBJ databases">
        <authorList>
            <person name="Leyn A S."/>
        </authorList>
    </citation>
    <scope>NUCLEOTIDE SEQUENCE</scope>
    <source>
        <strain evidence="2">Streptomyces globisporus 4-3</strain>
    </source>
</reference>
<accession>A0ABN8V8R8</accession>
<comment type="caution">
    <text evidence="2">The sequence shown here is derived from an EMBL/GenBank/DDBJ whole genome shotgun (WGS) entry which is preliminary data.</text>
</comment>
<protein>
    <submittedName>
        <fullName evidence="2">Uncharacterized protein</fullName>
    </submittedName>
</protein>
<keyword evidence="3" id="KW-1185">Reference proteome</keyword>
<evidence type="ECO:0000313" key="2">
    <source>
        <dbReference type="EMBL" id="CAH9419045.1"/>
    </source>
</evidence>